<gene>
    <name evidence="6" type="ORF">GGQ83_000610</name>
</gene>
<dbReference type="AlphaFoldDB" id="A0A840AA64"/>
<dbReference type="RefSeq" id="WP_184382119.1">
    <property type="nucleotide sequence ID" value="NZ_JACIDJ010000001.1"/>
</dbReference>
<dbReference type="InterPro" id="IPR006050">
    <property type="entry name" value="DNA_photolyase_N"/>
</dbReference>
<dbReference type="Pfam" id="PF03441">
    <property type="entry name" value="FAD_binding_7"/>
    <property type="match status" value="1"/>
</dbReference>
<comment type="cofactor">
    <cofactor evidence="1">
        <name>(6R)-5,10-methylene-5,6,7,8-tetrahydrofolate</name>
        <dbReference type="ChEBI" id="CHEBI:15636"/>
    </cofactor>
</comment>
<keyword evidence="7" id="KW-1185">Reference proteome</keyword>
<dbReference type="Pfam" id="PF00875">
    <property type="entry name" value="DNA_photolyase"/>
    <property type="match status" value="1"/>
</dbReference>
<evidence type="ECO:0000256" key="4">
    <source>
        <dbReference type="PIRSR" id="PIRSR602081-1"/>
    </source>
</evidence>
<feature type="domain" description="Photolyase/cryptochrome alpha/beta" evidence="5">
    <location>
        <begin position="1"/>
        <end position="128"/>
    </location>
</feature>
<evidence type="ECO:0000256" key="1">
    <source>
        <dbReference type="ARBA" id="ARBA00001932"/>
    </source>
</evidence>
<dbReference type="InterPro" id="IPR036155">
    <property type="entry name" value="Crypto/Photolyase_N_sf"/>
</dbReference>
<dbReference type="InterPro" id="IPR014729">
    <property type="entry name" value="Rossmann-like_a/b/a_fold"/>
</dbReference>
<feature type="binding site" evidence="4">
    <location>
        <position position="207"/>
    </location>
    <ligand>
        <name>FAD</name>
        <dbReference type="ChEBI" id="CHEBI:57692"/>
    </ligand>
</feature>
<dbReference type="EC" id="4.1.99.3" evidence="6"/>
<evidence type="ECO:0000313" key="7">
    <source>
        <dbReference type="Proteomes" id="UP000553193"/>
    </source>
</evidence>
<dbReference type="SUPFAM" id="SSF52425">
    <property type="entry name" value="Cryptochrome/photolyase, N-terminal domain"/>
    <property type="match status" value="1"/>
</dbReference>
<dbReference type="InterPro" id="IPR005101">
    <property type="entry name" value="Cryptochr/Photolyase_FAD-bd"/>
</dbReference>
<dbReference type="Proteomes" id="UP000553193">
    <property type="component" value="Unassembled WGS sequence"/>
</dbReference>
<proteinExistence type="predicted"/>
<dbReference type="Gene3D" id="1.25.40.80">
    <property type="match status" value="1"/>
</dbReference>
<accession>A0A840AA64</accession>
<evidence type="ECO:0000256" key="2">
    <source>
        <dbReference type="ARBA" id="ARBA00022630"/>
    </source>
</evidence>
<evidence type="ECO:0000313" key="6">
    <source>
        <dbReference type="EMBL" id="MBB3897184.1"/>
    </source>
</evidence>
<dbReference type="SUPFAM" id="SSF48173">
    <property type="entry name" value="Cryptochrome/photolyase FAD-binding domain"/>
    <property type="match status" value="1"/>
</dbReference>
<protein>
    <submittedName>
        <fullName evidence="6">Deoxyribodipyrimidine photo-lyase</fullName>
        <ecNumber evidence="6">4.1.99.3</ecNumber>
    </submittedName>
</protein>
<sequence>MIEVVWFKRDLRVEDHAALASAQGPVLPLHVVEPEYWRGEDASPRQWRFTRDALLDLRAALAGIGLPLVVRVGDVVEVLADLHARHGIRALHSHEETGNLWTYARDRAVGRFCRAHGIAWTEHRQFAVFRRLDSRDRWAARAAAHHAAPLIPAPRGLMAVPEVAEGAIPDQPRAWNPEDGLLRPQPAGRAAALSLLDGFLAGRGADYRRGMSSPRTAPRACSRLSPHLAMGSVSMREVMQRLAAARQDLAAMDPRERPIPLGAADSLASRLHWHCHFIQKLESEPELERRAAHPAAEAARRPTAPDDPLLLAWAEGRTGLPFLDACMRSLIATGWLNFRMRAMVQAVASYHLALDWAASGARLARLFTDYEPGIHWPQVQMQSGATGINTPRIYNPVKQGLDQDPEAKFIARWVPEVAHLPSALRHMPWKLDAPPPGYPPPVVDVTAAMRAARDRLTTLRATPGFEAAARGVYRKHGSRARRFRQDDPASERAKAAARAAKAGRQLRLDV</sequence>
<dbReference type="InterPro" id="IPR036134">
    <property type="entry name" value="Crypto/Photolyase_FAD-like_sf"/>
</dbReference>
<keyword evidence="6" id="KW-0456">Lyase</keyword>
<organism evidence="6 7">
    <name type="scientific">Roseococcus suduntuyensis</name>
    <dbReference type="NCBI Taxonomy" id="455361"/>
    <lineage>
        <taxon>Bacteria</taxon>
        <taxon>Pseudomonadati</taxon>
        <taxon>Pseudomonadota</taxon>
        <taxon>Alphaproteobacteria</taxon>
        <taxon>Acetobacterales</taxon>
        <taxon>Roseomonadaceae</taxon>
        <taxon>Roseococcus</taxon>
    </lineage>
</organism>
<evidence type="ECO:0000259" key="5">
    <source>
        <dbReference type="PROSITE" id="PS51645"/>
    </source>
</evidence>
<dbReference type="GO" id="GO:0071949">
    <property type="term" value="F:FAD binding"/>
    <property type="evidence" value="ECO:0007669"/>
    <property type="project" value="TreeGrafter"/>
</dbReference>
<reference evidence="6 7" key="1">
    <citation type="submission" date="2020-08" db="EMBL/GenBank/DDBJ databases">
        <title>Genomic Encyclopedia of Type Strains, Phase IV (KMG-IV): sequencing the most valuable type-strain genomes for metagenomic binning, comparative biology and taxonomic classification.</title>
        <authorList>
            <person name="Goeker M."/>
        </authorList>
    </citation>
    <scope>NUCLEOTIDE SEQUENCE [LARGE SCALE GENOMIC DNA]</scope>
    <source>
        <strain evidence="6 7">DSM 19979</strain>
    </source>
</reference>
<name>A0A840AA64_9PROT</name>
<dbReference type="PANTHER" id="PTHR11455:SF9">
    <property type="entry name" value="CRYPTOCHROME CIRCADIAN CLOCK 5 ISOFORM X1"/>
    <property type="match status" value="1"/>
</dbReference>
<dbReference type="EMBL" id="JACIDJ010000001">
    <property type="protein sequence ID" value="MBB3897184.1"/>
    <property type="molecule type" value="Genomic_DNA"/>
</dbReference>
<dbReference type="PANTHER" id="PTHR11455">
    <property type="entry name" value="CRYPTOCHROME"/>
    <property type="match status" value="1"/>
</dbReference>
<dbReference type="GO" id="GO:0003904">
    <property type="term" value="F:deoxyribodipyrimidine photo-lyase activity"/>
    <property type="evidence" value="ECO:0007669"/>
    <property type="project" value="UniProtKB-EC"/>
</dbReference>
<comment type="cofactor">
    <cofactor evidence="4">
        <name>FAD</name>
        <dbReference type="ChEBI" id="CHEBI:57692"/>
    </cofactor>
    <text evidence="4">Binds 1 FAD per subunit.</text>
</comment>
<dbReference type="InterPro" id="IPR002081">
    <property type="entry name" value="Cryptochrome/DNA_photolyase_1"/>
</dbReference>
<comment type="caution">
    <text evidence="6">The sequence shown here is derived from an EMBL/GenBank/DDBJ whole genome shotgun (WGS) entry which is preliminary data.</text>
</comment>
<dbReference type="GO" id="GO:0003677">
    <property type="term" value="F:DNA binding"/>
    <property type="evidence" value="ECO:0007669"/>
    <property type="project" value="TreeGrafter"/>
</dbReference>
<keyword evidence="3 4" id="KW-0274">FAD</keyword>
<dbReference type="PROSITE" id="PS51645">
    <property type="entry name" value="PHR_CRY_ALPHA_BETA"/>
    <property type="match status" value="1"/>
</dbReference>
<dbReference type="Gene3D" id="1.10.579.10">
    <property type="entry name" value="DNA Cyclobutane Dipyrimidine Photolyase, subunit A, domain 3"/>
    <property type="match status" value="1"/>
</dbReference>
<evidence type="ECO:0000256" key="3">
    <source>
        <dbReference type="ARBA" id="ARBA00022827"/>
    </source>
</evidence>
<keyword evidence="2 4" id="KW-0285">Flavoprotein</keyword>
<dbReference type="Gene3D" id="3.40.50.620">
    <property type="entry name" value="HUPs"/>
    <property type="match status" value="1"/>
</dbReference>
<dbReference type="GO" id="GO:0009416">
    <property type="term" value="P:response to light stimulus"/>
    <property type="evidence" value="ECO:0007669"/>
    <property type="project" value="TreeGrafter"/>
</dbReference>